<dbReference type="STRING" id="2200.GCA_001571405_01213"/>
<dbReference type="EMBL" id="FNFT01000001">
    <property type="protein sequence ID" value="SDJ90523.1"/>
    <property type="molecule type" value="Genomic_DNA"/>
</dbReference>
<accession>A0A1G8XJ96</accession>
<reference evidence="2 3" key="1">
    <citation type="submission" date="2016-10" db="EMBL/GenBank/DDBJ databases">
        <authorList>
            <person name="Varghese N."/>
            <person name="Submissions S."/>
        </authorList>
    </citation>
    <scope>NUCLEOTIDE SEQUENCE [LARGE SCALE GENOMIC DNA]</scope>
    <source>
        <strain evidence="2 3">DSM 2373</strain>
    </source>
</reference>
<proteinExistence type="predicted"/>
<feature type="coiled-coil region" evidence="1">
    <location>
        <begin position="1"/>
        <end position="81"/>
    </location>
</feature>
<sequence>MAQKDARIRFLERELAEREKEMEKMREYEMPVAPETDNEYLRDLERRIQDLEAMERGGQDLGALERRVRDLEALVKGLMEEVLDLKTVVMRLSKERDEQRKVPPVTEGKKTEVTIKAEPRPGVEPRTPVRPVEVQVQSARPAPEASELELIMQNDGTLKPEIRRPSEYIVASTRPGTLPVQGRRMGGRMADRKAFVEQKKRVIDDIIQAEDDTLDLDR</sequence>
<dbReference type="RefSeq" id="WP_066956855.1">
    <property type="nucleotide sequence ID" value="NZ_BCNX01000006.1"/>
</dbReference>
<evidence type="ECO:0000313" key="2">
    <source>
        <dbReference type="EMBL" id="SDJ90523.1"/>
    </source>
</evidence>
<keyword evidence="1" id="KW-0175">Coiled coil</keyword>
<evidence type="ECO:0000313" key="3">
    <source>
        <dbReference type="Proteomes" id="UP000326500"/>
    </source>
</evidence>
<protein>
    <submittedName>
        <fullName evidence="2">Uncharacterized protein</fullName>
    </submittedName>
</protein>
<organism evidence="2 3">
    <name type="scientific">Methanoculleus thermophilus</name>
    <dbReference type="NCBI Taxonomy" id="2200"/>
    <lineage>
        <taxon>Archaea</taxon>
        <taxon>Methanobacteriati</taxon>
        <taxon>Methanobacteriota</taxon>
        <taxon>Stenosarchaea group</taxon>
        <taxon>Methanomicrobia</taxon>
        <taxon>Methanomicrobiales</taxon>
        <taxon>Methanomicrobiaceae</taxon>
        <taxon>Methanoculleus</taxon>
    </lineage>
</organism>
<gene>
    <name evidence="2" type="ORF">SAMN04488571_101467</name>
</gene>
<dbReference type="OrthoDB" id="112329at2157"/>
<dbReference type="Proteomes" id="UP000326500">
    <property type="component" value="Unassembled WGS sequence"/>
</dbReference>
<keyword evidence="3" id="KW-1185">Reference proteome</keyword>
<evidence type="ECO:0000256" key="1">
    <source>
        <dbReference type="SAM" id="Coils"/>
    </source>
</evidence>
<name>A0A1G8XJ96_9EURY</name>
<dbReference type="AlphaFoldDB" id="A0A1G8XJ96"/>